<reference evidence="1" key="1">
    <citation type="submission" date="2023-04" db="EMBL/GenBank/DDBJ databases">
        <authorList>
            <person name="Vijverberg K."/>
            <person name="Xiong W."/>
            <person name="Schranz E."/>
        </authorList>
    </citation>
    <scope>NUCLEOTIDE SEQUENCE</scope>
</reference>
<protein>
    <submittedName>
        <fullName evidence="1">Uncharacterized protein</fullName>
    </submittedName>
</protein>
<dbReference type="AlphaFoldDB" id="A0AA35ZTQ6"/>
<dbReference type="EMBL" id="OX465084">
    <property type="protein sequence ID" value="CAI9298724.1"/>
    <property type="molecule type" value="Genomic_DNA"/>
</dbReference>
<evidence type="ECO:0000313" key="2">
    <source>
        <dbReference type="Proteomes" id="UP001177003"/>
    </source>
</evidence>
<proteinExistence type="predicted"/>
<keyword evidence="2" id="KW-1185">Reference proteome</keyword>
<evidence type="ECO:0000313" key="1">
    <source>
        <dbReference type="EMBL" id="CAI9298724.1"/>
    </source>
</evidence>
<sequence length="204" mass="22358">METRLLFCPKRIPSISRHNLFFPLNHHRRLLSTPNILHLRSPLSSPSPVSPSSPSPVASPVDLPLIFQPHFPSCLSIHTTIPHPLHLRSRISRLSLPPSAGHRLRQYHHCHQKQSPLGPSSTTQLLIKSKGYSLVVEEGDVAPGHVIGFGGGFHSCCYCLFAIEKHATDGLGTIDYKVVVGGGMVVNMLQMFSLLTCSLVVISN</sequence>
<dbReference type="Proteomes" id="UP001177003">
    <property type="component" value="Chromosome 8"/>
</dbReference>
<name>A0AA35ZTQ6_LACSI</name>
<accession>A0AA35ZTQ6</accession>
<organism evidence="1 2">
    <name type="scientific">Lactuca saligna</name>
    <name type="common">Willowleaf lettuce</name>
    <dbReference type="NCBI Taxonomy" id="75948"/>
    <lineage>
        <taxon>Eukaryota</taxon>
        <taxon>Viridiplantae</taxon>
        <taxon>Streptophyta</taxon>
        <taxon>Embryophyta</taxon>
        <taxon>Tracheophyta</taxon>
        <taxon>Spermatophyta</taxon>
        <taxon>Magnoliopsida</taxon>
        <taxon>eudicotyledons</taxon>
        <taxon>Gunneridae</taxon>
        <taxon>Pentapetalae</taxon>
        <taxon>asterids</taxon>
        <taxon>campanulids</taxon>
        <taxon>Asterales</taxon>
        <taxon>Asteraceae</taxon>
        <taxon>Cichorioideae</taxon>
        <taxon>Cichorieae</taxon>
        <taxon>Lactucinae</taxon>
        <taxon>Lactuca</taxon>
    </lineage>
</organism>
<gene>
    <name evidence="1" type="ORF">LSALG_LOCUS37470</name>
</gene>